<name>A0A6S6VWL2_9PLEO</name>
<accession>A0A6S6VWL2</accession>
<dbReference type="EMBL" id="HG992979">
    <property type="protein sequence ID" value="CAE7020384.1"/>
    <property type="molecule type" value="Genomic_DNA"/>
</dbReference>
<dbReference type="Proteomes" id="UP000472372">
    <property type="component" value="Chromosome 3"/>
</dbReference>
<feature type="compositionally biased region" description="Basic and acidic residues" evidence="1">
    <location>
        <begin position="114"/>
        <end position="125"/>
    </location>
</feature>
<gene>
    <name evidence="2" type="ORF">PTTW11_03056</name>
</gene>
<reference evidence="2" key="1">
    <citation type="submission" date="2021-02" db="EMBL/GenBank/DDBJ databases">
        <authorList>
            <person name="Syme A R."/>
            <person name="Syme A R."/>
            <person name="Moolhuijzen P."/>
        </authorList>
    </citation>
    <scope>NUCLEOTIDE SEQUENCE</scope>
    <source>
        <strain evidence="2">W1-1</strain>
    </source>
</reference>
<evidence type="ECO:0000313" key="2">
    <source>
        <dbReference type="EMBL" id="CAE7020384.1"/>
    </source>
</evidence>
<evidence type="ECO:0000313" key="3">
    <source>
        <dbReference type="Proteomes" id="UP000472372"/>
    </source>
</evidence>
<protein>
    <submittedName>
        <fullName evidence="2">Uncharacterized protein</fullName>
    </submittedName>
</protein>
<sequence length="196" mass="22926">MAHYYAERRHRQQPRQDTYLVSRHSHRQAPATTLGNDSTEWTKRAALTNQLISACQGVKACSAVLIRPASTFEAVASELRNAVGNWTRYYPRSQFNYEESDPSEDAFYINRRYNRNDAGQRDRPRNYSAQGQGEGPRSYNPGGSRFRRSSTRPQYNDNTQRRNNKKCYVCNKPGCWSTRHSREDRKEAQQRYQTYV</sequence>
<evidence type="ECO:0000256" key="1">
    <source>
        <dbReference type="SAM" id="MobiDB-lite"/>
    </source>
</evidence>
<proteinExistence type="predicted"/>
<organism evidence="2 3">
    <name type="scientific">Pyrenophora teres f. teres</name>
    <dbReference type="NCBI Taxonomy" id="97479"/>
    <lineage>
        <taxon>Eukaryota</taxon>
        <taxon>Fungi</taxon>
        <taxon>Dikarya</taxon>
        <taxon>Ascomycota</taxon>
        <taxon>Pezizomycotina</taxon>
        <taxon>Dothideomycetes</taxon>
        <taxon>Pleosporomycetidae</taxon>
        <taxon>Pleosporales</taxon>
        <taxon>Pleosporineae</taxon>
        <taxon>Pleosporaceae</taxon>
        <taxon>Pyrenophora</taxon>
    </lineage>
</organism>
<dbReference type="AlphaFoldDB" id="A0A6S6VWL2"/>
<feature type="region of interest" description="Disordered" evidence="1">
    <location>
        <begin position="1"/>
        <end position="37"/>
    </location>
</feature>
<feature type="region of interest" description="Disordered" evidence="1">
    <location>
        <begin position="113"/>
        <end position="160"/>
    </location>
</feature>